<sequence>MCGRYGLEAHYGTSLGGVQLTEPFTSWNIAPTQQVPILLNRRVPRTAQGQLLDAPRRPGVHRLGASTLDTGGTYREIYRARWGLIPDWHPWDEDPKPPSLTFNARSETLFEKTSYARPAVTGHCAIPTSGYYEWGVQGSTVTARGTVKEHKIPQRIGPPGQYLYLAGLYAWHKINPVSAKALTGGGYEPQTGQWLLTFTILTMASPRSYTRQDGSPLLRELGHIHERMPLPLNPAAVNGQPSTLDVWLGSGRVAGTPEDSRMPTMGVSDLHDARTALEQLQHAAYPQAAQWRVRQVSSRIGNIKNNDKSVLEPDTNLLTLLDSDTYAEHTTNPEGTHALGTD</sequence>
<evidence type="ECO:0000313" key="10">
    <source>
        <dbReference type="Proteomes" id="UP000250241"/>
    </source>
</evidence>
<dbReference type="AlphaFoldDB" id="A0A2Z5R173"/>
<evidence type="ECO:0000256" key="4">
    <source>
        <dbReference type="ARBA" id="ARBA00022801"/>
    </source>
</evidence>
<dbReference type="EC" id="3.4.-.-" evidence="8"/>
<dbReference type="Proteomes" id="UP000250241">
    <property type="component" value="Chromosome"/>
</dbReference>
<dbReference type="GO" id="GO:0016829">
    <property type="term" value="F:lyase activity"/>
    <property type="evidence" value="ECO:0007669"/>
    <property type="project" value="UniProtKB-KW"/>
</dbReference>
<keyword evidence="10" id="KW-1185">Reference proteome</keyword>
<dbReference type="PANTHER" id="PTHR13604:SF0">
    <property type="entry name" value="ABASIC SITE PROCESSING PROTEIN HMCES"/>
    <property type="match status" value="1"/>
</dbReference>
<keyword evidence="4 8" id="KW-0378">Hydrolase</keyword>
<dbReference type="PANTHER" id="PTHR13604">
    <property type="entry name" value="DC12-RELATED"/>
    <property type="match status" value="1"/>
</dbReference>
<keyword evidence="6" id="KW-0238">DNA-binding</keyword>
<dbReference type="SUPFAM" id="SSF143081">
    <property type="entry name" value="BB1717-like"/>
    <property type="match status" value="1"/>
</dbReference>
<dbReference type="Pfam" id="PF02586">
    <property type="entry name" value="SRAP"/>
    <property type="match status" value="1"/>
</dbReference>
<evidence type="ECO:0000256" key="6">
    <source>
        <dbReference type="ARBA" id="ARBA00023125"/>
    </source>
</evidence>
<evidence type="ECO:0000256" key="1">
    <source>
        <dbReference type="ARBA" id="ARBA00008136"/>
    </source>
</evidence>
<dbReference type="GO" id="GO:0003697">
    <property type="term" value="F:single-stranded DNA binding"/>
    <property type="evidence" value="ECO:0007669"/>
    <property type="project" value="InterPro"/>
</dbReference>
<dbReference type="GeneID" id="93860691"/>
<evidence type="ECO:0000256" key="8">
    <source>
        <dbReference type="RuleBase" id="RU364100"/>
    </source>
</evidence>
<dbReference type="InterPro" id="IPR003738">
    <property type="entry name" value="SRAP"/>
</dbReference>
<accession>A0A2Z5R173</accession>
<keyword evidence="5" id="KW-0190">Covalent protein-DNA linkage</keyword>
<keyword evidence="7" id="KW-0456">Lyase</keyword>
<organism evidence="9 10">
    <name type="scientific">Rothia aeria</name>
    <dbReference type="NCBI Taxonomy" id="172042"/>
    <lineage>
        <taxon>Bacteria</taxon>
        <taxon>Bacillati</taxon>
        <taxon>Actinomycetota</taxon>
        <taxon>Actinomycetes</taxon>
        <taxon>Micrococcales</taxon>
        <taxon>Micrococcaceae</taxon>
        <taxon>Rothia</taxon>
    </lineage>
</organism>
<evidence type="ECO:0000313" key="9">
    <source>
        <dbReference type="EMBL" id="BAV88256.1"/>
    </source>
</evidence>
<comment type="similarity">
    <text evidence="1 8">Belongs to the SOS response-associated peptidase family.</text>
</comment>
<dbReference type="KEGG" id="raj:RA11412_1957"/>
<dbReference type="RefSeq" id="WP_128087832.1">
    <property type="nucleotide sequence ID" value="NZ_CAUUGO010000003.1"/>
</dbReference>
<dbReference type="GO" id="GO:0006508">
    <property type="term" value="P:proteolysis"/>
    <property type="evidence" value="ECO:0007669"/>
    <property type="project" value="UniProtKB-KW"/>
</dbReference>
<dbReference type="InterPro" id="IPR036590">
    <property type="entry name" value="SRAP-like"/>
</dbReference>
<dbReference type="Gene3D" id="3.90.1680.10">
    <property type="entry name" value="SOS response associated peptidase-like"/>
    <property type="match status" value="1"/>
</dbReference>
<reference evidence="9 10" key="1">
    <citation type="submission" date="2016-10" db="EMBL/GenBank/DDBJ databases">
        <title>Genome sequence of Rothia aeria strain JCM11412.</title>
        <authorList>
            <person name="Nambu T."/>
        </authorList>
    </citation>
    <scope>NUCLEOTIDE SEQUENCE [LARGE SCALE GENOMIC DNA]</scope>
    <source>
        <strain evidence="9 10">JCM 11412</strain>
    </source>
</reference>
<proteinExistence type="inferred from homology"/>
<dbReference type="EMBL" id="AP017895">
    <property type="protein sequence ID" value="BAV88256.1"/>
    <property type="molecule type" value="Genomic_DNA"/>
</dbReference>
<keyword evidence="3" id="KW-0227">DNA damage</keyword>
<evidence type="ECO:0000256" key="2">
    <source>
        <dbReference type="ARBA" id="ARBA00022670"/>
    </source>
</evidence>
<evidence type="ECO:0000256" key="5">
    <source>
        <dbReference type="ARBA" id="ARBA00023124"/>
    </source>
</evidence>
<dbReference type="GO" id="GO:0008233">
    <property type="term" value="F:peptidase activity"/>
    <property type="evidence" value="ECO:0007669"/>
    <property type="project" value="UniProtKB-KW"/>
</dbReference>
<keyword evidence="2 8" id="KW-0645">Protease</keyword>
<dbReference type="GO" id="GO:0106300">
    <property type="term" value="P:protein-DNA covalent cross-linking repair"/>
    <property type="evidence" value="ECO:0007669"/>
    <property type="project" value="InterPro"/>
</dbReference>
<protein>
    <recommendedName>
        <fullName evidence="8">Abasic site processing protein</fullName>
        <ecNumber evidence="8">3.4.-.-</ecNumber>
    </recommendedName>
</protein>
<evidence type="ECO:0000256" key="3">
    <source>
        <dbReference type="ARBA" id="ARBA00022763"/>
    </source>
</evidence>
<name>A0A2Z5R173_9MICC</name>
<evidence type="ECO:0000256" key="7">
    <source>
        <dbReference type="ARBA" id="ARBA00023239"/>
    </source>
</evidence>
<gene>
    <name evidence="9" type="ORF">RA11412_1957</name>
</gene>